<evidence type="ECO:0000256" key="3">
    <source>
        <dbReference type="ARBA" id="ARBA00022475"/>
    </source>
</evidence>
<feature type="transmembrane region" description="Helical" evidence="9">
    <location>
        <begin position="76"/>
        <end position="98"/>
    </location>
</feature>
<keyword evidence="3" id="KW-1003">Cell membrane</keyword>
<evidence type="ECO:0000256" key="6">
    <source>
        <dbReference type="ARBA" id="ARBA00022989"/>
    </source>
</evidence>
<keyword evidence="7 9" id="KW-0472">Membrane</keyword>
<keyword evidence="2" id="KW-0813">Transport</keyword>
<proteinExistence type="predicted"/>
<evidence type="ECO:0000256" key="4">
    <source>
        <dbReference type="ARBA" id="ARBA00022519"/>
    </source>
</evidence>
<evidence type="ECO:0000256" key="7">
    <source>
        <dbReference type="ARBA" id="ARBA00023136"/>
    </source>
</evidence>
<dbReference type="AlphaFoldDB" id="A0A0M2NAB8"/>
<dbReference type="Proteomes" id="UP000034076">
    <property type="component" value="Unassembled WGS sequence"/>
</dbReference>
<gene>
    <name evidence="10" type="ORF">CHK_3017</name>
</gene>
<feature type="transmembrane region" description="Helical" evidence="9">
    <location>
        <begin position="43"/>
        <end position="64"/>
    </location>
</feature>
<comment type="caution">
    <text evidence="10">The sequence shown here is derived from an EMBL/GenBank/DDBJ whole genome shotgun (WGS) entry which is preliminary data.</text>
</comment>
<name>A0A0M2NAB8_9FIRM</name>
<keyword evidence="11" id="KW-1185">Reference proteome</keyword>
<dbReference type="Pfam" id="PF02653">
    <property type="entry name" value="BPD_transp_2"/>
    <property type="match status" value="1"/>
</dbReference>
<dbReference type="CDD" id="cd06579">
    <property type="entry name" value="TM_PBP1_transp_AraH_like"/>
    <property type="match status" value="1"/>
</dbReference>
<reference evidence="10 11" key="1">
    <citation type="submission" date="2015-04" db="EMBL/GenBank/DDBJ databases">
        <title>Draft genome sequence of bacteremic isolate Catabacter hongkongensis type strain HKU16T.</title>
        <authorList>
            <person name="Lau S.K."/>
            <person name="Teng J.L."/>
            <person name="Huang Y."/>
            <person name="Curreem S.O."/>
            <person name="Tsui S.K."/>
            <person name="Woo P.C."/>
        </authorList>
    </citation>
    <scope>NUCLEOTIDE SEQUENCE [LARGE SCALE GENOMIC DNA]</scope>
    <source>
        <strain evidence="10 11">HKU16</strain>
    </source>
</reference>
<feature type="transmembrane region" description="Helical" evidence="9">
    <location>
        <begin position="104"/>
        <end position="123"/>
    </location>
</feature>
<dbReference type="STRING" id="270498.CHK_3017"/>
<organism evidence="10 11">
    <name type="scientific">Christensenella hongkongensis</name>
    <dbReference type="NCBI Taxonomy" id="270498"/>
    <lineage>
        <taxon>Bacteria</taxon>
        <taxon>Bacillati</taxon>
        <taxon>Bacillota</taxon>
        <taxon>Clostridia</taxon>
        <taxon>Christensenellales</taxon>
        <taxon>Christensenellaceae</taxon>
        <taxon>Christensenella</taxon>
    </lineage>
</organism>
<dbReference type="EMBL" id="LAYJ01000133">
    <property type="protein sequence ID" value="KKI49439.1"/>
    <property type="molecule type" value="Genomic_DNA"/>
</dbReference>
<protein>
    <recommendedName>
        <fullName evidence="8">Autoinducer 2 import system permease protein LsrD</fullName>
    </recommendedName>
</protein>
<dbReference type="OrthoDB" id="9789111at2"/>
<evidence type="ECO:0000313" key="11">
    <source>
        <dbReference type="Proteomes" id="UP000034076"/>
    </source>
</evidence>
<keyword evidence="5 9" id="KW-0812">Transmembrane</keyword>
<feature type="transmembrane region" description="Helical" evidence="9">
    <location>
        <begin position="130"/>
        <end position="149"/>
    </location>
</feature>
<evidence type="ECO:0000256" key="2">
    <source>
        <dbReference type="ARBA" id="ARBA00022448"/>
    </source>
</evidence>
<dbReference type="RefSeq" id="WP_046444782.1">
    <property type="nucleotide sequence ID" value="NZ_CAUERS010000071.1"/>
</dbReference>
<feature type="transmembrane region" description="Helical" evidence="9">
    <location>
        <begin position="220"/>
        <end position="244"/>
    </location>
</feature>
<evidence type="ECO:0000256" key="5">
    <source>
        <dbReference type="ARBA" id="ARBA00022692"/>
    </source>
</evidence>
<accession>A0A0M2NAB8</accession>
<feature type="transmembrane region" description="Helical" evidence="9">
    <location>
        <begin position="16"/>
        <end position="37"/>
    </location>
</feature>
<feature type="transmembrane region" description="Helical" evidence="9">
    <location>
        <begin position="300"/>
        <end position="318"/>
    </location>
</feature>
<keyword evidence="4" id="KW-0997">Cell inner membrane</keyword>
<sequence length="329" mass="33906">MEKGLNTRKSGKASKIFLSPAFSIAIPIIIICIVTGISKPSFASLGNVQAILTTCIFIGTAALGQSVVMMSGEIDLSVGCAAGFNGIMFGAAAVWWGLNPFLCVLIGLAAGAFVGFINGLLVAKLGMVNFIATLATMFITQGVGLTISQGTPIGPLPDFWIDVAIAKPLGLSIMFFIFIAIYIGLFILMRCTKTGTKILAVGGNKNAALMAGINVTKVKWGVYILSGVLAAVSGIFSAITMSAASAETGIGMEFRTITACAIGGISFAGGKGSMVGLLIGILFINVLNNALQALAVESNVQMVIIGIILIAAVLVEIVRDKMEAKSVAE</sequence>
<dbReference type="GO" id="GO:0005886">
    <property type="term" value="C:plasma membrane"/>
    <property type="evidence" value="ECO:0007669"/>
    <property type="project" value="UniProtKB-SubCell"/>
</dbReference>
<evidence type="ECO:0000256" key="8">
    <source>
        <dbReference type="ARBA" id="ARBA00039381"/>
    </source>
</evidence>
<dbReference type="PANTHER" id="PTHR32196">
    <property type="entry name" value="ABC TRANSPORTER PERMEASE PROTEIN YPHD-RELATED-RELATED"/>
    <property type="match status" value="1"/>
</dbReference>
<comment type="subcellular location">
    <subcellularLocation>
        <location evidence="1">Cell membrane</location>
        <topology evidence="1">Multi-pass membrane protein</topology>
    </subcellularLocation>
</comment>
<evidence type="ECO:0000256" key="1">
    <source>
        <dbReference type="ARBA" id="ARBA00004651"/>
    </source>
</evidence>
<keyword evidence="6 9" id="KW-1133">Transmembrane helix</keyword>
<dbReference type="GO" id="GO:0022857">
    <property type="term" value="F:transmembrane transporter activity"/>
    <property type="evidence" value="ECO:0007669"/>
    <property type="project" value="InterPro"/>
</dbReference>
<dbReference type="PANTHER" id="PTHR32196:SF71">
    <property type="entry name" value="AUTOINDUCER 2 IMPORT SYSTEM PERMEASE PROTEIN LSRD"/>
    <property type="match status" value="1"/>
</dbReference>
<evidence type="ECO:0000256" key="9">
    <source>
        <dbReference type="SAM" id="Phobius"/>
    </source>
</evidence>
<evidence type="ECO:0000313" key="10">
    <source>
        <dbReference type="EMBL" id="KKI49439.1"/>
    </source>
</evidence>
<feature type="transmembrane region" description="Helical" evidence="9">
    <location>
        <begin position="169"/>
        <end position="189"/>
    </location>
</feature>
<dbReference type="InterPro" id="IPR001851">
    <property type="entry name" value="ABC_transp_permease"/>
</dbReference>